<reference evidence="2 3" key="1">
    <citation type="submission" date="2023-08" db="EMBL/GenBank/DDBJ databases">
        <title>Black Yeasts Isolated from many extreme environments.</title>
        <authorList>
            <person name="Coleine C."/>
            <person name="Stajich J.E."/>
            <person name="Selbmann L."/>
        </authorList>
    </citation>
    <scope>NUCLEOTIDE SEQUENCE [LARGE SCALE GENOMIC DNA]</scope>
    <source>
        <strain evidence="2 3">CCFEE 5935</strain>
    </source>
</reference>
<feature type="region of interest" description="Disordered" evidence="1">
    <location>
        <begin position="361"/>
        <end position="392"/>
    </location>
</feature>
<dbReference type="Proteomes" id="UP001337655">
    <property type="component" value="Unassembled WGS sequence"/>
</dbReference>
<name>A0AAV9P3Q5_9PEZI</name>
<accession>A0AAV9P3Q5</accession>
<dbReference type="EMBL" id="JAVRRT010000012">
    <property type="protein sequence ID" value="KAK5167131.1"/>
    <property type="molecule type" value="Genomic_DNA"/>
</dbReference>
<feature type="region of interest" description="Disordered" evidence="1">
    <location>
        <begin position="112"/>
        <end position="152"/>
    </location>
</feature>
<keyword evidence="3" id="KW-1185">Reference proteome</keyword>
<dbReference type="RefSeq" id="XP_064656939.1">
    <property type="nucleotide sequence ID" value="XM_064805097.1"/>
</dbReference>
<evidence type="ECO:0000256" key="1">
    <source>
        <dbReference type="SAM" id="MobiDB-lite"/>
    </source>
</evidence>
<sequence length="509" mass="55664">MAEVEESSKRQTLISQHLRPILRPNLTTEPLTTQAPYSYSTSDSRTAELCPPHWRRAKQRGVRHKLKGILLKDLQSYKFKSPPSSSPDKRPAMMRMKDSDDYITARAANPRTGLISPSVGTLSSRPPPTPESPAEALKWKDDHPPSPTPDVKARPALRRAFEGRKGRTKGVAKWSMNDDGWSTNASVASPRITAADADTDLCISKSHPHLADDAFMVHMPSAREPQPYAYPGYSAKEIDAFEYYRQKARRVSSEGYDRRILIRDQNVSAYPGGIQQDLQHAKTRGAKENESQAQMFTRTPFDAIRTVKTRPAQQTLRTSNDDMHCFGGAELQTASFAPFSSPRTPAPHFGPELTTALKTIHKPAPGSPVLRKPLPHDDHHTPPTADSSPDLRHLPLIRLIHPLHASSPRNPAQGHRQCSLGCDKDASTSLCVPFRLAAGHDATTSASPSLFAGVAQPSVGKGEQGDGQASQRGVQGVEAGRTSVLADILIAGMIILVPLRIMKWVCVGG</sequence>
<protein>
    <submittedName>
        <fullName evidence="2">Uncharacterized protein</fullName>
    </submittedName>
</protein>
<feature type="region of interest" description="Disordered" evidence="1">
    <location>
        <begin position="1"/>
        <end position="53"/>
    </location>
</feature>
<feature type="compositionally biased region" description="Polar residues" evidence="1">
    <location>
        <begin position="25"/>
        <end position="44"/>
    </location>
</feature>
<evidence type="ECO:0000313" key="3">
    <source>
        <dbReference type="Proteomes" id="UP001337655"/>
    </source>
</evidence>
<dbReference type="GeneID" id="89929196"/>
<feature type="region of interest" description="Disordered" evidence="1">
    <location>
        <begin position="454"/>
        <end position="475"/>
    </location>
</feature>
<dbReference type="AlphaFoldDB" id="A0AAV9P3Q5"/>
<comment type="caution">
    <text evidence="2">The sequence shown here is derived from an EMBL/GenBank/DDBJ whole genome shotgun (WGS) entry which is preliminary data.</text>
</comment>
<proteinExistence type="predicted"/>
<organism evidence="2 3">
    <name type="scientific">Saxophila tyrrhenica</name>
    <dbReference type="NCBI Taxonomy" id="1690608"/>
    <lineage>
        <taxon>Eukaryota</taxon>
        <taxon>Fungi</taxon>
        <taxon>Dikarya</taxon>
        <taxon>Ascomycota</taxon>
        <taxon>Pezizomycotina</taxon>
        <taxon>Dothideomycetes</taxon>
        <taxon>Dothideomycetidae</taxon>
        <taxon>Mycosphaerellales</taxon>
        <taxon>Extremaceae</taxon>
        <taxon>Saxophila</taxon>
    </lineage>
</organism>
<evidence type="ECO:0000313" key="2">
    <source>
        <dbReference type="EMBL" id="KAK5167131.1"/>
    </source>
</evidence>
<gene>
    <name evidence="2" type="ORF">LTR77_007861</name>
</gene>